<accession>A0ABW2C8A6</accession>
<feature type="compositionally biased region" description="Low complexity" evidence="1">
    <location>
        <begin position="77"/>
        <end position="112"/>
    </location>
</feature>
<feature type="compositionally biased region" description="Low complexity" evidence="1">
    <location>
        <begin position="326"/>
        <end position="356"/>
    </location>
</feature>
<gene>
    <name evidence="2" type="ORF">ACFQGD_29585</name>
</gene>
<feature type="compositionally biased region" description="Low complexity" evidence="1">
    <location>
        <begin position="41"/>
        <end position="51"/>
    </location>
</feature>
<name>A0ABW2C8A6_9PSEU</name>
<feature type="compositionally biased region" description="Polar residues" evidence="1">
    <location>
        <begin position="299"/>
        <end position="311"/>
    </location>
</feature>
<proteinExistence type="predicted"/>
<evidence type="ECO:0000313" key="2">
    <source>
        <dbReference type="EMBL" id="MFC6871283.1"/>
    </source>
</evidence>
<evidence type="ECO:0000256" key="1">
    <source>
        <dbReference type="SAM" id="MobiDB-lite"/>
    </source>
</evidence>
<sequence length="474" mass="50523">MSEAISDPGIHRPGRHRRGAGANTWTPNVRPRTGGARHGSPAATPTAPTAPLIASQTDTGARYAHYPRQRTREYARDTTNTTATAIPTASAARAATATSARRTSVGTATSTRTATTTTLSGELPLDELAQEPDAWEAAYGFSGVDTAGHWRPDVTATDAATTAETALEPPAEDQPLAEPPASSGTRSGETTVRRTKVTLTPTEPRRSEPKVYYAPPKDGLSTFDLGTVPASVTPPRSWRKAAWFATVSSGGVVVALLVAASYFVGQPTTDQVAVDNWTGLRGENPPPLHNEGFAGLPERTTTASPKSSSNVIADRAAVIPSSSRVTTTKSPRPTSAPAAPAPTTSSAPSSTPTTTAEPQKPPPSPASRETRSDYFYRFPPDAETMGDRSEIFLNQITENPEKAHEQTGGDLYAEGADAIAARYSHIAYFEIEHIYIDQRNRVTVNTVKVVFTDGTTERQQRTLRFEEGDKITDD</sequence>
<feature type="region of interest" description="Disordered" evidence="1">
    <location>
        <begin position="166"/>
        <end position="215"/>
    </location>
</feature>
<reference evidence="3" key="1">
    <citation type="journal article" date="2019" name="Int. J. Syst. Evol. Microbiol.">
        <title>The Global Catalogue of Microorganisms (GCM) 10K type strain sequencing project: providing services to taxonomists for standard genome sequencing and annotation.</title>
        <authorList>
            <consortium name="The Broad Institute Genomics Platform"/>
            <consortium name="The Broad Institute Genome Sequencing Center for Infectious Disease"/>
            <person name="Wu L."/>
            <person name="Ma J."/>
        </authorList>
    </citation>
    <scope>NUCLEOTIDE SEQUENCE [LARGE SCALE GENOMIC DNA]</scope>
    <source>
        <strain evidence="3">KCTC 32255</strain>
    </source>
</reference>
<feature type="region of interest" description="Disordered" evidence="1">
    <location>
        <begin position="1"/>
        <end position="112"/>
    </location>
</feature>
<organism evidence="2 3">
    <name type="scientific">Haloechinothrix salitolerans</name>
    <dbReference type="NCBI Taxonomy" id="926830"/>
    <lineage>
        <taxon>Bacteria</taxon>
        <taxon>Bacillati</taxon>
        <taxon>Actinomycetota</taxon>
        <taxon>Actinomycetes</taxon>
        <taxon>Pseudonocardiales</taxon>
        <taxon>Pseudonocardiaceae</taxon>
        <taxon>Haloechinothrix</taxon>
    </lineage>
</organism>
<dbReference type="RefSeq" id="WP_345404196.1">
    <property type="nucleotide sequence ID" value="NZ_BAABLA010000117.1"/>
</dbReference>
<dbReference type="Proteomes" id="UP001596337">
    <property type="component" value="Unassembled WGS sequence"/>
</dbReference>
<keyword evidence="3" id="KW-1185">Reference proteome</keyword>
<comment type="caution">
    <text evidence="2">The sequence shown here is derived from an EMBL/GenBank/DDBJ whole genome shotgun (WGS) entry which is preliminary data.</text>
</comment>
<protein>
    <submittedName>
        <fullName evidence="2">Uncharacterized protein</fullName>
    </submittedName>
</protein>
<dbReference type="EMBL" id="JBHSXX010000001">
    <property type="protein sequence ID" value="MFC6871283.1"/>
    <property type="molecule type" value="Genomic_DNA"/>
</dbReference>
<feature type="region of interest" description="Disordered" evidence="1">
    <location>
        <begin position="277"/>
        <end position="372"/>
    </location>
</feature>
<evidence type="ECO:0000313" key="3">
    <source>
        <dbReference type="Proteomes" id="UP001596337"/>
    </source>
</evidence>